<dbReference type="SMART" id="SM00382">
    <property type="entry name" value="AAA"/>
    <property type="match status" value="1"/>
</dbReference>
<evidence type="ECO:0000256" key="1">
    <source>
        <dbReference type="ARBA" id="ARBA00010378"/>
    </source>
</evidence>
<keyword evidence="2" id="KW-0547">Nucleotide-binding</keyword>
<comment type="similarity">
    <text evidence="1">Belongs to the CbxX/CfxQ family.</text>
</comment>
<evidence type="ECO:0000313" key="5">
    <source>
        <dbReference type="EMBL" id="SHI19719.1"/>
    </source>
</evidence>
<dbReference type="PRINTS" id="PR00819">
    <property type="entry name" value="CBXCFQXSUPER"/>
</dbReference>
<dbReference type="STRING" id="1123282.SAMN02745823_03266"/>
<accession>A0A1M5Z675</accession>
<dbReference type="EMBL" id="FQXV01000014">
    <property type="protein sequence ID" value="SHI19719.1"/>
    <property type="molecule type" value="Genomic_DNA"/>
</dbReference>
<dbReference type="CDD" id="cd00009">
    <property type="entry name" value="AAA"/>
    <property type="match status" value="1"/>
</dbReference>
<dbReference type="InterPro" id="IPR003593">
    <property type="entry name" value="AAA+_ATPase"/>
</dbReference>
<dbReference type="Pfam" id="PF00004">
    <property type="entry name" value="AAA"/>
    <property type="match status" value="1"/>
</dbReference>
<evidence type="ECO:0000256" key="3">
    <source>
        <dbReference type="ARBA" id="ARBA00022840"/>
    </source>
</evidence>
<dbReference type="InterPro" id="IPR027417">
    <property type="entry name" value="P-loop_NTPase"/>
</dbReference>
<evidence type="ECO:0000256" key="2">
    <source>
        <dbReference type="ARBA" id="ARBA00022741"/>
    </source>
</evidence>
<gene>
    <name evidence="5" type="ORF">SAMN02745823_03266</name>
</gene>
<dbReference type="Gene3D" id="1.10.8.60">
    <property type="match status" value="1"/>
</dbReference>
<dbReference type="Proteomes" id="UP000183995">
    <property type="component" value="Unassembled WGS sequence"/>
</dbReference>
<dbReference type="InterPro" id="IPR050773">
    <property type="entry name" value="CbxX/CfxQ_RuBisCO_ESX"/>
</dbReference>
<feature type="domain" description="AAA+ ATPase" evidence="4">
    <location>
        <begin position="113"/>
        <end position="252"/>
    </location>
</feature>
<keyword evidence="6" id="KW-1185">Reference proteome</keyword>
<dbReference type="GO" id="GO:0016887">
    <property type="term" value="F:ATP hydrolysis activity"/>
    <property type="evidence" value="ECO:0007669"/>
    <property type="project" value="InterPro"/>
</dbReference>
<dbReference type="Gene3D" id="3.40.50.300">
    <property type="entry name" value="P-loop containing nucleotide triphosphate hydrolases"/>
    <property type="match status" value="1"/>
</dbReference>
<organism evidence="5 6">
    <name type="scientific">Sporobacter termitidis DSM 10068</name>
    <dbReference type="NCBI Taxonomy" id="1123282"/>
    <lineage>
        <taxon>Bacteria</taxon>
        <taxon>Bacillati</taxon>
        <taxon>Bacillota</taxon>
        <taxon>Clostridia</taxon>
        <taxon>Eubacteriales</taxon>
        <taxon>Oscillospiraceae</taxon>
        <taxon>Sporobacter</taxon>
    </lineage>
</organism>
<dbReference type="GO" id="GO:0005524">
    <property type="term" value="F:ATP binding"/>
    <property type="evidence" value="ECO:0007669"/>
    <property type="project" value="UniProtKB-KW"/>
</dbReference>
<reference evidence="5 6" key="1">
    <citation type="submission" date="2016-11" db="EMBL/GenBank/DDBJ databases">
        <authorList>
            <person name="Jaros S."/>
            <person name="Januszkiewicz K."/>
            <person name="Wedrychowicz H."/>
        </authorList>
    </citation>
    <scope>NUCLEOTIDE SEQUENCE [LARGE SCALE GENOMIC DNA]</scope>
    <source>
        <strain evidence="5 6">DSM 10068</strain>
    </source>
</reference>
<proteinExistence type="inferred from homology"/>
<dbReference type="PANTHER" id="PTHR43392:SF2">
    <property type="entry name" value="AAA-TYPE ATPASE FAMILY PROTEIN _ ANKYRIN REPEAT FAMILY PROTEIN"/>
    <property type="match status" value="1"/>
</dbReference>
<dbReference type="PANTHER" id="PTHR43392">
    <property type="entry name" value="AAA-TYPE ATPASE FAMILY PROTEIN / ANKYRIN REPEAT FAMILY PROTEIN"/>
    <property type="match status" value="1"/>
</dbReference>
<name>A0A1M5Z675_9FIRM</name>
<dbReference type="FunFam" id="3.40.50.300:FF:000216">
    <property type="entry name" value="Type VII secretion ATPase EccA"/>
    <property type="match status" value="1"/>
</dbReference>
<dbReference type="SUPFAM" id="SSF52540">
    <property type="entry name" value="P-loop containing nucleoside triphosphate hydrolases"/>
    <property type="match status" value="1"/>
</dbReference>
<dbReference type="AlphaFoldDB" id="A0A1M5Z675"/>
<dbReference type="Pfam" id="PF17866">
    <property type="entry name" value="AAA_lid_6"/>
    <property type="match status" value="1"/>
</dbReference>
<dbReference type="OrthoDB" id="9806903at2"/>
<dbReference type="InterPro" id="IPR003959">
    <property type="entry name" value="ATPase_AAA_core"/>
</dbReference>
<protein>
    <submittedName>
        <fullName evidence="5">ATPase family associated with various cellular activities (AAA)</fullName>
    </submittedName>
</protein>
<evidence type="ECO:0000313" key="6">
    <source>
        <dbReference type="Proteomes" id="UP000183995"/>
    </source>
</evidence>
<evidence type="ECO:0000259" key="4">
    <source>
        <dbReference type="SMART" id="SM00382"/>
    </source>
</evidence>
<dbReference type="InterPro" id="IPR041627">
    <property type="entry name" value="AAA_lid_6"/>
</dbReference>
<dbReference type="InterPro" id="IPR000641">
    <property type="entry name" value="CbxX/CfxQ"/>
</dbReference>
<keyword evidence="3" id="KW-0067">ATP-binding</keyword>
<sequence>MDNKHKEDMADFKLKPSGAYLDSLAGFADLLGTIENADKAADELLRETGGALRDSAPKTNAEKAPDKPDLTALLQQLDSLVGLDKIKANVKSLINLVKVRKLREENGLTVPPMSLHMVFMGNPGTGKTTVARILSELYCAIGVLSKGHLVEVDRSGLVAGFVGQTAIKTGDVIKSALGGILFIDEAYALVSKDGANDFGHEAVETLLKAMEDHRDDFIVIVAGYEALMEDFISSNPGLESRFNRYFVFEDYTSGELYTIFDGMCAKNEYVLSDGARAFAEDYFKEIYETRDANFGNARDVRNFFEDAVSVHSDRVSCIDAPTRDDLMAFTKDDLEKASEMG</sequence>
<dbReference type="RefSeq" id="WP_073081298.1">
    <property type="nucleotide sequence ID" value="NZ_FQXV01000014.1"/>
</dbReference>